<feature type="transmembrane region" description="Helical" evidence="1">
    <location>
        <begin position="101"/>
        <end position="119"/>
    </location>
</feature>
<keyword evidence="1" id="KW-0812">Transmembrane</keyword>
<feature type="transmembrane region" description="Helical" evidence="1">
    <location>
        <begin position="125"/>
        <end position="143"/>
    </location>
</feature>
<dbReference type="InterPro" id="IPR045590">
    <property type="entry name" value="DUF6463"/>
</dbReference>
<dbReference type="EMBL" id="BAABAL010000004">
    <property type="protein sequence ID" value="GAA3990487.1"/>
    <property type="molecule type" value="Genomic_DNA"/>
</dbReference>
<proteinExistence type="predicted"/>
<comment type="caution">
    <text evidence="2">The sequence shown here is derived from an EMBL/GenBank/DDBJ whole genome shotgun (WGS) entry which is preliminary data.</text>
</comment>
<sequence length="145" mass="15460">MTSEVQSRRTTTRAWWRSVSAWGGVLAVCGGLFHTIVAGLMRSTAWSQIFAEGFFGTLTLDPPPERLALAEAFWFSVGSFGVPLLLLGALVIWVTRRGEVVPSWVGLGVAAWAVLIGLLGSFSTGTLILTTIGVLLAVGGRTARR</sequence>
<feature type="transmembrane region" description="Helical" evidence="1">
    <location>
        <begin position="21"/>
        <end position="41"/>
    </location>
</feature>
<dbReference type="Proteomes" id="UP001501747">
    <property type="component" value="Unassembled WGS sequence"/>
</dbReference>
<dbReference type="RefSeq" id="WP_344870976.1">
    <property type="nucleotide sequence ID" value="NZ_BAABAL010000004.1"/>
</dbReference>
<organism evidence="2 3">
    <name type="scientific">Allokutzneria multivorans</name>
    <dbReference type="NCBI Taxonomy" id="1142134"/>
    <lineage>
        <taxon>Bacteria</taxon>
        <taxon>Bacillati</taxon>
        <taxon>Actinomycetota</taxon>
        <taxon>Actinomycetes</taxon>
        <taxon>Pseudonocardiales</taxon>
        <taxon>Pseudonocardiaceae</taxon>
        <taxon>Allokutzneria</taxon>
    </lineage>
</organism>
<evidence type="ECO:0000256" key="1">
    <source>
        <dbReference type="SAM" id="Phobius"/>
    </source>
</evidence>
<accession>A0ABP7R0P1</accession>
<evidence type="ECO:0000313" key="3">
    <source>
        <dbReference type="Proteomes" id="UP001501747"/>
    </source>
</evidence>
<gene>
    <name evidence="2" type="ORF">GCM10022247_06560</name>
</gene>
<keyword evidence="1" id="KW-1133">Transmembrane helix</keyword>
<keyword evidence="3" id="KW-1185">Reference proteome</keyword>
<feature type="transmembrane region" description="Helical" evidence="1">
    <location>
        <begin position="72"/>
        <end position="94"/>
    </location>
</feature>
<name>A0ABP7R0P1_9PSEU</name>
<dbReference type="Pfam" id="PF20064">
    <property type="entry name" value="DUF6463"/>
    <property type="match status" value="1"/>
</dbReference>
<reference evidence="3" key="1">
    <citation type="journal article" date="2019" name="Int. J. Syst. Evol. Microbiol.">
        <title>The Global Catalogue of Microorganisms (GCM) 10K type strain sequencing project: providing services to taxonomists for standard genome sequencing and annotation.</title>
        <authorList>
            <consortium name="The Broad Institute Genomics Platform"/>
            <consortium name="The Broad Institute Genome Sequencing Center for Infectious Disease"/>
            <person name="Wu L."/>
            <person name="Ma J."/>
        </authorList>
    </citation>
    <scope>NUCLEOTIDE SEQUENCE [LARGE SCALE GENOMIC DNA]</scope>
    <source>
        <strain evidence="3">JCM 17342</strain>
    </source>
</reference>
<evidence type="ECO:0000313" key="2">
    <source>
        <dbReference type="EMBL" id="GAA3990487.1"/>
    </source>
</evidence>
<protein>
    <submittedName>
        <fullName evidence="2">Uncharacterized protein</fullName>
    </submittedName>
</protein>
<keyword evidence="1" id="KW-0472">Membrane</keyword>